<proteinExistence type="predicted"/>
<gene>
    <name evidence="2" type="ORF">J3D65DRAFT_600610</name>
</gene>
<sequence length="455" mass="51701">MLMAHRPTPLWGKKPHWKSDYNYPKKAEYYIFKHALELLTESCFEFVNKYEPDYQHRRRIECAESFELTVWLDYIREELVMGNISCHNLRGGARLNDFESVANQVRLLRNDTFHQGLRTSEFLSENLTHGIELARMLGDERRTRQLESMREDLDKGSLFVEYLQSRLATELERDVEMGILEKVLIVLLQRLRDTRDEYQSHVVALRAQYKNEYGIALREKMLKIRGPVQLETSAQKAEGQLSFEEWQEERERSVWRNEAETPQSDVMQENQHEHKSSNPPADSQPFEHFPRTSGQPLGLRKSWLSPDADIESKESDAPTTAEAESTTRDPDEVSPSGSAAEAIEKGSASAKGTKKQGYYIWKPQAVSEDLVDSKIPSNQNSPDAPTPQHTKSSPAPPAFADSKKKYASAAPTAAATAAGKESKDAKQAAPPTNEEVLDFTEVYGNQITSSSHRLK</sequence>
<dbReference type="Proteomes" id="UP001360953">
    <property type="component" value="Unassembled WGS sequence"/>
</dbReference>
<feature type="compositionally biased region" description="Polar residues" evidence="1">
    <location>
        <begin position="443"/>
        <end position="455"/>
    </location>
</feature>
<evidence type="ECO:0000313" key="2">
    <source>
        <dbReference type="EMBL" id="KAK7540462.1"/>
    </source>
</evidence>
<name>A0ABR1LZ23_9PEZI</name>
<evidence type="ECO:0008006" key="4">
    <source>
        <dbReference type="Google" id="ProtNLM"/>
    </source>
</evidence>
<evidence type="ECO:0000256" key="1">
    <source>
        <dbReference type="SAM" id="MobiDB-lite"/>
    </source>
</evidence>
<comment type="caution">
    <text evidence="2">The sequence shown here is derived from an EMBL/GenBank/DDBJ whole genome shotgun (WGS) entry which is preliminary data.</text>
</comment>
<dbReference type="GeneID" id="92030884"/>
<feature type="region of interest" description="Disordered" evidence="1">
    <location>
        <begin position="252"/>
        <end position="358"/>
    </location>
</feature>
<feature type="compositionally biased region" description="Polar residues" evidence="1">
    <location>
        <begin position="375"/>
        <end position="393"/>
    </location>
</feature>
<dbReference type="RefSeq" id="XP_066657393.1">
    <property type="nucleotide sequence ID" value="XM_066797978.1"/>
</dbReference>
<dbReference type="EMBL" id="JBBPEH010000003">
    <property type="protein sequence ID" value="KAK7540462.1"/>
    <property type="molecule type" value="Genomic_DNA"/>
</dbReference>
<feature type="compositionally biased region" description="Polar residues" evidence="1">
    <location>
        <begin position="260"/>
        <end position="269"/>
    </location>
</feature>
<evidence type="ECO:0000313" key="3">
    <source>
        <dbReference type="Proteomes" id="UP001360953"/>
    </source>
</evidence>
<keyword evidence="3" id="KW-1185">Reference proteome</keyword>
<feature type="compositionally biased region" description="Low complexity" evidence="1">
    <location>
        <begin position="407"/>
        <end position="419"/>
    </location>
</feature>
<organism evidence="2 3">
    <name type="scientific">Phyllosticta citribraziliensis</name>
    <dbReference type="NCBI Taxonomy" id="989973"/>
    <lineage>
        <taxon>Eukaryota</taxon>
        <taxon>Fungi</taxon>
        <taxon>Dikarya</taxon>
        <taxon>Ascomycota</taxon>
        <taxon>Pezizomycotina</taxon>
        <taxon>Dothideomycetes</taxon>
        <taxon>Dothideomycetes incertae sedis</taxon>
        <taxon>Botryosphaeriales</taxon>
        <taxon>Phyllostictaceae</taxon>
        <taxon>Phyllosticta</taxon>
    </lineage>
</organism>
<accession>A0ABR1LZ23</accession>
<protein>
    <recommendedName>
        <fullName evidence="4">DZIP3-like HEPN domain-containing protein</fullName>
    </recommendedName>
</protein>
<reference evidence="2 3" key="1">
    <citation type="submission" date="2024-04" db="EMBL/GenBank/DDBJ databases">
        <title>Phyllosticta paracitricarpa is synonymous to the EU quarantine fungus P. citricarpa based on phylogenomic analyses.</title>
        <authorList>
            <consortium name="Lawrence Berkeley National Laboratory"/>
            <person name="Van ingen-buijs V.A."/>
            <person name="Van westerhoven A.C."/>
            <person name="Haridas S."/>
            <person name="Skiadas P."/>
            <person name="Martin F."/>
            <person name="Groenewald J.Z."/>
            <person name="Crous P.W."/>
            <person name="Seidl M.F."/>
        </authorList>
    </citation>
    <scope>NUCLEOTIDE SEQUENCE [LARGE SCALE GENOMIC DNA]</scope>
    <source>
        <strain evidence="2 3">CPC 17464</strain>
    </source>
</reference>
<feature type="region of interest" description="Disordered" evidence="1">
    <location>
        <begin position="370"/>
        <end position="455"/>
    </location>
</feature>